<evidence type="ECO:0000313" key="3">
    <source>
        <dbReference type="EMBL" id="VEH85947.1"/>
    </source>
</evidence>
<evidence type="ECO:0000259" key="1">
    <source>
        <dbReference type="PROSITE" id="PS51192"/>
    </source>
</evidence>
<dbReference type="AlphaFoldDB" id="A0A0W0R0H0"/>
<dbReference type="InterPro" id="IPR027417">
    <property type="entry name" value="P-loop_NTPase"/>
</dbReference>
<dbReference type="Pfam" id="PF00308">
    <property type="entry name" value="Bac_DnaA"/>
    <property type="match status" value="1"/>
</dbReference>
<reference evidence="3 5" key="2">
    <citation type="submission" date="2018-12" db="EMBL/GenBank/DDBJ databases">
        <authorList>
            <consortium name="Pathogen Informatics"/>
        </authorList>
    </citation>
    <scope>NUCLEOTIDE SEQUENCE [LARGE SCALE GENOMIC DNA]</scope>
    <source>
        <strain evidence="3 5">NCTC12735</strain>
        <plasmid evidence="5">24</plasmid>
    </source>
</reference>
<gene>
    <name evidence="2" type="primary">hda</name>
    <name evidence="2" type="ORF">Lade_1873</name>
    <name evidence="3" type="ORF">NCTC12735_01592</name>
</gene>
<name>A0A0W0R0H0_9GAMM</name>
<evidence type="ECO:0000313" key="4">
    <source>
        <dbReference type="Proteomes" id="UP000054859"/>
    </source>
</evidence>
<feature type="domain" description="Helicase ATP-binding" evidence="1">
    <location>
        <begin position="35"/>
        <end position="152"/>
    </location>
</feature>
<proteinExistence type="predicted"/>
<evidence type="ECO:0000313" key="2">
    <source>
        <dbReference type="EMBL" id="KTC64579.1"/>
    </source>
</evidence>
<dbReference type="SUPFAM" id="SSF52540">
    <property type="entry name" value="P-loop containing nucleoside triphosphate hydrolases"/>
    <property type="match status" value="1"/>
</dbReference>
<dbReference type="InterPro" id="IPR017788">
    <property type="entry name" value="Hda"/>
</dbReference>
<reference evidence="2 4" key="1">
    <citation type="submission" date="2015-11" db="EMBL/GenBank/DDBJ databases">
        <title>Identification of large and diverse effector repertoires of 38 Legionella species.</title>
        <authorList>
            <person name="Burstein D."/>
            <person name="Amaro F."/>
            <person name="Zusman T."/>
            <person name="Lifshitz Z."/>
            <person name="Cohen O."/>
            <person name="Gilbert J.A."/>
            <person name="Pupko T."/>
            <person name="Shuman H.A."/>
            <person name="Segal G."/>
        </authorList>
    </citation>
    <scope>NUCLEOTIDE SEQUENCE [LARGE SCALE GENOMIC DNA]</scope>
    <source>
        <strain evidence="2 4">1762-AUS-E</strain>
    </source>
</reference>
<keyword evidence="3" id="KW-0614">Plasmid</keyword>
<dbReference type="GO" id="GO:0006270">
    <property type="term" value="P:DNA replication initiation"/>
    <property type="evidence" value="ECO:0007669"/>
    <property type="project" value="TreeGrafter"/>
</dbReference>
<sequence>MNKQLALAIQLNEEARLADFCWGDNTILREHLLQSLAKQGERLIYIWGSSGMGKSYLLQSYCQAVSATHSAIYLPLRILKEFGPSIIEGISDQDFICIDDIDCIVQDKAWEEALFHFFNQANDQEKIILFSATYSPNYLNFFLPDLQSRLSWGLVFQLLELSDEDKMKTMKIQALKRGFNLPTSVAHYLITRTTRNMHDLQSLINRLDEASLREQRKITIPFAKETLGL</sequence>
<dbReference type="InterPro" id="IPR014001">
    <property type="entry name" value="Helicase_ATP-bd"/>
</dbReference>
<geneLocation type="plasmid" evidence="3 5">
    <name>24</name>
</geneLocation>
<dbReference type="OrthoDB" id="9784878at2"/>
<dbReference type="Proteomes" id="UP000281170">
    <property type="component" value="Plasmid 24"/>
</dbReference>
<dbReference type="EMBL" id="LNKA01000019">
    <property type="protein sequence ID" value="KTC64579.1"/>
    <property type="molecule type" value="Genomic_DNA"/>
</dbReference>
<protein>
    <submittedName>
        <fullName evidence="2">ATPase regulatory factor involved in DnaA inactivation</fullName>
    </submittedName>
</protein>
<dbReference type="PATRIC" id="fig|45056.6.peg.1935"/>
<dbReference type="EMBL" id="LR134433">
    <property type="protein sequence ID" value="VEH85947.1"/>
    <property type="molecule type" value="Genomic_DNA"/>
</dbReference>
<dbReference type="RefSeq" id="WP_058462941.1">
    <property type="nucleotide sequence ID" value="NZ_CAAAHS010000006.1"/>
</dbReference>
<evidence type="ECO:0000313" key="5">
    <source>
        <dbReference type="Proteomes" id="UP000281170"/>
    </source>
</evidence>
<dbReference type="Proteomes" id="UP000054859">
    <property type="component" value="Unassembled WGS sequence"/>
</dbReference>
<dbReference type="Gene3D" id="3.40.50.300">
    <property type="entry name" value="P-loop containing nucleotide triphosphate hydrolases"/>
    <property type="match status" value="1"/>
</dbReference>
<dbReference type="Gene3D" id="1.10.8.60">
    <property type="match status" value="1"/>
</dbReference>
<dbReference type="GO" id="GO:0032297">
    <property type="term" value="P:negative regulation of DNA-templated DNA replication initiation"/>
    <property type="evidence" value="ECO:0007669"/>
    <property type="project" value="InterPro"/>
</dbReference>
<dbReference type="PROSITE" id="PS51192">
    <property type="entry name" value="HELICASE_ATP_BIND_1"/>
    <property type="match status" value="1"/>
</dbReference>
<dbReference type="KEGG" id="ladl:NCTC12735_01592"/>
<dbReference type="PANTHER" id="PTHR30050:SF5">
    <property type="entry name" value="DNAA REGULATORY INACTIVATOR HDA"/>
    <property type="match status" value="1"/>
</dbReference>
<dbReference type="InterPro" id="IPR013317">
    <property type="entry name" value="DnaA_dom"/>
</dbReference>
<dbReference type="NCBIfam" id="TIGR03420">
    <property type="entry name" value="DnaA_homol_Hda"/>
    <property type="match status" value="1"/>
</dbReference>
<keyword evidence="4" id="KW-1185">Reference proteome</keyword>
<accession>A0A0W0R0H0</accession>
<organism evidence="2 4">
    <name type="scientific">Legionella adelaidensis</name>
    <dbReference type="NCBI Taxonomy" id="45056"/>
    <lineage>
        <taxon>Bacteria</taxon>
        <taxon>Pseudomonadati</taxon>
        <taxon>Pseudomonadota</taxon>
        <taxon>Gammaproteobacteria</taxon>
        <taxon>Legionellales</taxon>
        <taxon>Legionellaceae</taxon>
        <taxon>Legionella</taxon>
    </lineage>
</organism>
<dbReference type="STRING" id="45056.Lade_1873"/>
<dbReference type="Pfam" id="PF22688">
    <property type="entry name" value="Hda_lid"/>
    <property type="match status" value="1"/>
</dbReference>
<dbReference type="PANTHER" id="PTHR30050">
    <property type="entry name" value="CHROMOSOMAL REPLICATION INITIATOR PROTEIN DNAA"/>
    <property type="match status" value="1"/>
</dbReference>
<dbReference type="InterPro" id="IPR055199">
    <property type="entry name" value="Hda_lid"/>
</dbReference>